<evidence type="ECO:0000313" key="2">
    <source>
        <dbReference type="Proteomes" id="UP000499080"/>
    </source>
</evidence>
<comment type="caution">
    <text evidence="1">The sequence shown here is derived from an EMBL/GenBank/DDBJ whole genome shotgun (WGS) entry which is preliminary data.</text>
</comment>
<organism evidence="1 2">
    <name type="scientific">Araneus ventricosus</name>
    <name type="common">Orbweaver spider</name>
    <name type="synonym">Epeira ventricosa</name>
    <dbReference type="NCBI Taxonomy" id="182803"/>
    <lineage>
        <taxon>Eukaryota</taxon>
        <taxon>Metazoa</taxon>
        <taxon>Ecdysozoa</taxon>
        <taxon>Arthropoda</taxon>
        <taxon>Chelicerata</taxon>
        <taxon>Arachnida</taxon>
        <taxon>Araneae</taxon>
        <taxon>Araneomorphae</taxon>
        <taxon>Entelegynae</taxon>
        <taxon>Araneoidea</taxon>
        <taxon>Araneidae</taxon>
        <taxon>Araneus</taxon>
    </lineage>
</organism>
<proteinExistence type="predicted"/>
<accession>A0A4Y2GR69</accession>
<sequence>MLFSKDLFSPKALENIFQKRESLLLICALYFIREKKRKGKKKLRQRIANKRRVSPFCPRCLLSKYVTKAACAAAPITQRERGLRNLTCHFAEAALSIM</sequence>
<name>A0A4Y2GR69_ARAVE</name>
<dbReference type="AlphaFoldDB" id="A0A4Y2GR69"/>
<keyword evidence="2" id="KW-1185">Reference proteome</keyword>
<protein>
    <submittedName>
        <fullName evidence="1">Uncharacterized protein</fullName>
    </submittedName>
</protein>
<reference evidence="1 2" key="1">
    <citation type="journal article" date="2019" name="Sci. Rep.">
        <title>Orb-weaving spider Araneus ventricosus genome elucidates the spidroin gene catalogue.</title>
        <authorList>
            <person name="Kono N."/>
            <person name="Nakamura H."/>
            <person name="Ohtoshi R."/>
            <person name="Moran D.A.P."/>
            <person name="Shinohara A."/>
            <person name="Yoshida Y."/>
            <person name="Fujiwara M."/>
            <person name="Mori M."/>
            <person name="Tomita M."/>
            <person name="Arakawa K."/>
        </authorList>
    </citation>
    <scope>NUCLEOTIDE SEQUENCE [LARGE SCALE GENOMIC DNA]</scope>
</reference>
<gene>
    <name evidence="1" type="ORF">AVEN_253980_1</name>
</gene>
<dbReference type="Proteomes" id="UP000499080">
    <property type="component" value="Unassembled WGS sequence"/>
</dbReference>
<evidence type="ECO:0000313" key="1">
    <source>
        <dbReference type="EMBL" id="GBM55309.1"/>
    </source>
</evidence>
<dbReference type="EMBL" id="BGPR01001495">
    <property type="protein sequence ID" value="GBM55309.1"/>
    <property type="molecule type" value="Genomic_DNA"/>
</dbReference>